<evidence type="ECO:0000313" key="3">
    <source>
        <dbReference type="Proteomes" id="UP001055149"/>
    </source>
</evidence>
<dbReference type="Pfam" id="PF00293">
    <property type="entry name" value="NUDIX"/>
    <property type="match status" value="1"/>
</dbReference>
<comment type="caution">
    <text evidence="2">The sequence shown here is derived from an EMBL/GenBank/DDBJ whole genome shotgun (WGS) entry which is preliminary data.</text>
</comment>
<protein>
    <submittedName>
        <fullName evidence="2">ADP-ribose pyrophosphatase</fullName>
    </submittedName>
</protein>
<dbReference type="PROSITE" id="PS51462">
    <property type="entry name" value="NUDIX"/>
    <property type="match status" value="1"/>
</dbReference>
<dbReference type="InterPro" id="IPR000086">
    <property type="entry name" value="NUDIX_hydrolase_dom"/>
</dbReference>
<dbReference type="Gene3D" id="3.90.79.10">
    <property type="entry name" value="Nucleoside Triphosphate Pyrophosphohydrolase"/>
    <property type="match status" value="1"/>
</dbReference>
<dbReference type="Proteomes" id="UP001055149">
    <property type="component" value="Unassembled WGS sequence"/>
</dbReference>
<name>A0ABQ5JGD9_9LACO</name>
<keyword evidence="3" id="KW-1185">Reference proteome</keyword>
<reference evidence="2" key="1">
    <citation type="journal article" date="2022" name="Int. J. Syst. Evol. Microbiol.">
        <title>A novel species of lactic acid bacteria, Ligilactobacillus pabuli sp. nov., isolated from alfalfa silage.</title>
        <authorList>
            <person name="Tohno M."/>
            <person name="Tanizawa Y."/>
            <person name="Sawada H."/>
            <person name="Sakamoto M."/>
            <person name="Ohkuma M."/>
            <person name="Kobayashi H."/>
        </authorList>
    </citation>
    <scope>NUCLEOTIDE SEQUENCE</scope>
    <source>
        <strain evidence="2">AF129</strain>
    </source>
</reference>
<dbReference type="CDD" id="cd18873">
    <property type="entry name" value="NUDIX_NadM_like"/>
    <property type="match status" value="1"/>
</dbReference>
<evidence type="ECO:0000259" key="1">
    <source>
        <dbReference type="PROSITE" id="PS51462"/>
    </source>
</evidence>
<dbReference type="Pfam" id="PF21906">
    <property type="entry name" value="WHD_NrtR"/>
    <property type="match status" value="1"/>
</dbReference>
<dbReference type="InterPro" id="IPR036388">
    <property type="entry name" value="WH-like_DNA-bd_sf"/>
</dbReference>
<dbReference type="InterPro" id="IPR054105">
    <property type="entry name" value="WHD_NrtR"/>
</dbReference>
<dbReference type="SUPFAM" id="SSF46785">
    <property type="entry name" value="Winged helix' DNA-binding domain"/>
    <property type="match status" value="1"/>
</dbReference>
<dbReference type="InterPro" id="IPR015797">
    <property type="entry name" value="NUDIX_hydrolase-like_dom_sf"/>
</dbReference>
<dbReference type="SUPFAM" id="SSF55811">
    <property type="entry name" value="Nudix"/>
    <property type="match status" value="1"/>
</dbReference>
<gene>
    <name evidence="2" type="ORF">LPAF129_07650</name>
</gene>
<evidence type="ECO:0000313" key="2">
    <source>
        <dbReference type="EMBL" id="GKS81080.1"/>
    </source>
</evidence>
<dbReference type="Gene3D" id="1.10.10.10">
    <property type="entry name" value="Winged helix-like DNA-binding domain superfamily/Winged helix DNA-binding domain"/>
    <property type="match status" value="1"/>
</dbReference>
<organism evidence="2 3">
    <name type="scientific">Ligilactobacillus pabuli</name>
    <dbReference type="NCBI Taxonomy" id="2886039"/>
    <lineage>
        <taxon>Bacteria</taxon>
        <taxon>Bacillati</taxon>
        <taxon>Bacillota</taxon>
        <taxon>Bacilli</taxon>
        <taxon>Lactobacillales</taxon>
        <taxon>Lactobacillaceae</taxon>
        <taxon>Ligilactobacillus</taxon>
    </lineage>
</organism>
<dbReference type="InterPro" id="IPR036390">
    <property type="entry name" value="WH_DNA-bd_sf"/>
</dbReference>
<dbReference type="PANTHER" id="PTHR43736">
    <property type="entry name" value="ADP-RIBOSE PYROPHOSPHATASE"/>
    <property type="match status" value="1"/>
</dbReference>
<accession>A0ABQ5JGD9</accession>
<dbReference type="RefSeq" id="WP_244054844.1">
    <property type="nucleotide sequence ID" value="NZ_BQXH01000005.1"/>
</dbReference>
<dbReference type="EMBL" id="BQXH01000005">
    <property type="protein sequence ID" value="GKS81080.1"/>
    <property type="molecule type" value="Genomic_DNA"/>
</dbReference>
<feature type="domain" description="Nudix hydrolase" evidence="1">
    <location>
        <begin position="9"/>
        <end position="143"/>
    </location>
</feature>
<sequence length="254" mass="29291">MKEENRLTQINIVNLIWSFDRETNQVNLLLVKRSERPALGMWALPETFLGEHESADQAALRLVQDKIGLKLAAFHTEQLETFTAPQRVTAHHRNLSLAYMTFLPEMPPLNPGYGASDARWFALSTVDSRYCFSNGLVQFQVAAEQKQEDYYANLAAYVKKTPHRLAFDYEWIIKVACLRIRNKLDYQPNILLILGDSFTIREARCVYAPFLQTKMEQIDNSNFTKTHSKLFEETGISVSKKRGRPAKVYRLKEA</sequence>
<proteinExistence type="predicted"/>
<dbReference type="PANTHER" id="PTHR43736:SF4">
    <property type="entry name" value="SLR1690 PROTEIN"/>
    <property type="match status" value="1"/>
</dbReference>